<dbReference type="PATRIC" id="fig|1246995.3.peg.4241"/>
<reference evidence="2 3" key="1">
    <citation type="journal article" date="2014" name="J. Biotechnol.">
        <title>Complete genome sequence of the actinobacterium Actinoplanes friuliensis HAG 010964, producer of the lipopeptide antibiotic friulimycin.</title>
        <authorList>
            <person name="Ruckert C."/>
            <person name="Szczepanowski R."/>
            <person name="Albersmeier A."/>
            <person name="Goesmann A."/>
            <person name="Fischer N."/>
            <person name="Steinkamper A."/>
            <person name="Puhler A."/>
            <person name="Biener R."/>
            <person name="Schwartz D."/>
            <person name="Kalinowski J."/>
        </authorList>
    </citation>
    <scope>NUCLEOTIDE SEQUENCE [LARGE SCALE GENOMIC DNA]</scope>
    <source>
        <strain evidence="2 3">DSM 7358</strain>
    </source>
</reference>
<name>U5W3E4_9ACTN</name>
<dbReference type="eggNOG" id="ENOG502Z9KY">
    <property type="taxonomic scope" value="Bacteria"/>
</dbReference>
<organism evidence="2 3">
    <name type="scientific">Actinoplanes friuliensis DSM 7358</name>
    <dbReference type="NCBI Taxonomy" id="1246995"/>
    <lineage>
        <taxon>Bacteria</taxon>
        <taxon>Bacillati</taxon>
        <taxon>Actinomycetota</taxon>
        <taxon>Actinomycetes</taxon>
        <taxon>Micromonosporales</taxon>
        <taxon>Micromonosporaceae</taxon>
        <taxon>Actinoplanes</taxon>
    </lineage>
</organism>
<accession>U5W3E4</accession>
<feature type="transmembrane region" description="Helical" evidence="1">
    <location>
        <begin position="86"/>
        <end position="111"/>
    </location>
</feature>
<protein>
    <submittedName>
        <fullName evidence="2">Uncharacterized protein</fullName>
    </submittedName>
</protein>
<feature type="transmembrane region" description="Helical" evidence="1">
    <location>
        <begin position="196"/>
        <end position="220"/>
    </location>
</feature>
<evidence type="ECO:0000313" key="3">
    <source>
        <dbReference type="Proteomes" id="UP000017746"/>
    </source>
</evidence>
<keyword evidence="1" id="KW-1133">Transmembrane helix</keyword>
<gene>
    <name evidence="2" type="ORF">AFR_20920</name>
</gene>
<keyword evidence="3" id="KW-1185">Reference proteome</keyword>
<dbReference type="HOGENOM" id="CLU_051674_4_0_11"/>
<dbReference type="OrthoDB" id="3294220at2"/>
<dbReference type="AlphaFoldDB" id="U5W3E4"/>
<keyword evidence="1" id="KW-0472">Membrane</keyword>
<keyword evidence="1" id="KW-0812">Transmembrane</keyword>
<feature type="transmembrane region" description="Helical" evidence="1">
    <location>
        <begin position="123"/>
        <end position="144"/>
    </location>
</feature>
<sequence>MVRAELLKIAGLPSVWVAAAIGLFAPALLGVVNLRAPGTDPDAGYLELTVGVVGALVLGVVTAGSEYRGRQITTSLVCVPSRVRLLAAKTAALALTVAVVAVPASIASLAVAGTLSAGAVPRIAGVTAYWVLSALLAYGITLVVRSGVLPLTVLILNSSVVSVTYLLTRVTPWATYLPDLAGAHLFIRETNAPIELGAVTGGLVMAGWTAAVLAVATVVFRRRDA</sequence>
<proteinExistence type="predicted"/>
<evidence type="ECO:0000256" key="1">
    <source>
        <dbReference type="SAM" id="Phobius"/>
    </source>
</evidence>
<feature type="transmembrane region" description="Helical" evidence="1">
    <location>
        <begin position="151"/>
        <end position="176"/>
    </location>
</feature>
<feature type="transmembrane region" description="Helical" evidence="1">
    <location>
        <begin position="44"/>
        <end position="65"/>
    </location>
</feature>
<dbReference type="STRING" id="1246995.AFR_20920"/>
<dbReference type="EMBL" id="CP006272">
    <property type="protein sequence ID" value="AGZ42456.1"/>
    <property type="molecule type" value="Genomic_DNA"/>
</dbReference>
<evidence type="ECO:0000313" key="2">
    <source>
        <dbReference type="EMBL" id="AGZ42456.1"/>
    </source>
</evidence>
<dbReference type="Proteomes" id="UP000017746">
    <property type="component" value="Chromosome"/>
</dbReference>
<dbReference type="KEGG" id="afs:AFR_20920"/>
<feature type="transmembrane region" description="Helical" evidence="1">
    <location>
        <begin position="12"/>
        <end position="32"/>
    </location>
</feature>